<dbReference type="InterPro" id="IPR040501">
    <property type="entry name" value="TFA2_Winged_2"/>
</dbReference>
<dbReference type="InterPro" id="IPR054600">
    <property type="entry name" value="TFA2_E-tether"/>
</dbReference>
<comment type="subcellular location">
    <subcellularLocation>
        <location evidence="1">Nucleus</location>
    </subcellularLocation>
</comment>
<evidence type="ECO:0000256" key="2">
    <source>
        <dbReference type="ARBA" id="ARBA00023015"/>
    </source>
</evidence>
<dbReference type="Proteomes" id="UP000012174">
    <property type="component" value="Unassembled WGS sequence"/>
</dbReference>
<feature type="compositionally biased region" description="Basic and acidic residues" evidence="7">
    <location>
        <begin position="151"/>
        <end position="164"/>
    </location>
</feature>
<dbReference type="OrthoDB" id="5323195at2759"/>
<proteinExistence type="predicted"/>
<feature type="region of interest" description="Disordered" evidence="7">
    <location>
        <begin position="136"/>
        <end position="171"/>
    </location>
</feature>
<dbReference type="GO" id="GO:0005673">
    <property type="term" value="C:transcription factor TFIIE complex"/>
    <property type="evidence" value="ECO:0007669"/>
    <property type="project" value="InterPro"/>
</dbReference>
<sequence>MSNLGASTKLSATSGGGNNNNNKRLAPPSPSPSNASNTSKTDGTPTKRQKREGGIAAAAAAKRRGASPTPTPAAMAAANVSYGNDMLTHLTYAVDFLKSKGTPKTLGDIFDHLSLQFNDPQYRQQFSMLMRKHPRIQFTPPPRTAAAAPPKGKDGKDGSKDGGKEQLPSWAQGKYEFRPKIPGVNSKTTLLAHLQAKTDASALSVKELKDGWPDCDDAIKELEDEHRILAVRTRKDGHAKFVWPDDPRLAHRVDPEFKVMWHRVEIPSVDDIVRKLTAVGQKPASEDPRLKKMDGAGAGAKKPKRRANRGGKPQQNVHMTHLLQDFSGLRK</sequence>
<feature type="domain" description="TFIIE beta" evidence="8">
    <location>
        <begin position="74"/>
        <end position="184"/>
    </location>
</feature>
<keyword evidence="2" id="KW-0805">Transcription regulation</keyword>
<evidence type="ECO:0000256" key="6">
    <source>
        <dbReference type="ARBA" id="ARBA00025581"/>
    </source>
</evidence>
<evidence type="ECO:0000256" key="1">
    <source>
        <dbReference type="ARBA" id="ARBA00004123"/>
    </source>
</evidence>
<dbReference type="EMBL" id="KB705854">
    <property type="protein sequence ID" value="EMR70495.1"/>
    <property type="molecule type" value="Genomic_DNA"/>
</dbReference>
<evidence type="ECO:0000313" key="10">
    <source>
        <dbReference type="Proteomes" id="UP000012174"/>
    </source>
</evidence>
<feature type="region of interest" description="Disordered" evidence="7">
    <location>
        <begin position="280"/>
        <end position="331"/>
    </location>
</feature>
<protein>
    <submittedName>
        <fullName evidence="9">Putative transcription initiation factor iie subunit beta protein</fullName>
    </submittedName>
</protein>
<evidence type="ECO:0000256" key="3">
    <source>
        <dbReference type="ARBA" id="ARBA00023125"/>
    </source>
</evidence>
<evidence type="ECO:0000256" key="4">
    <source>
        <dbReference type="ARBA" id="ARBA00023163"/>
    </source>
</evidence>
<name>M7TV02_EUTLA</name>
<dbReference type="OMA" id="ARRTEFT"/>
<dbReference type="Pfam" id="PF22254">
    <property type="entry name" value="TFA2_E-tether"/>
    <property type="match status" value="1"/>
</dbReference>
<feature type="compositionally biased region" description="Low complexity" evidence="7">
    <location>
        <begin position="56"/>
        <end position="72"/>
    </location>
</feature>
<dbReference type="GO" id="GO:0001097">
    <property type="term" value="F:TFIIH-class transcription factor complex binding"/>
    <property type="evidence" value="ECO:0007669"/>
    <property type="project" value="TreeGrafter"/>
</dbReference>
<evidence type="ECO:0000259" key="8">
    <source>
        <dbReference type="PROSITE" id="PS51351"/>
    </source>
</evidence>
<dbReference type="GO" id="GO:0003743">
    <property type="term" value="F:translation initiation factor activity"/>
    <property type="evidence" value="ECO:0007669"/>
    <property type="project" value="UniProtKB-KW"/>
</dbReference>
<dbReference type="Pfam" id="PF18121">
    <property type="entry name" value="TFA2_Winged_2"/>
    <property type="match status" value="1"/>
</dbReference>
<dbReference type="PROSITE" id="PS51351">
    <property type="entry name" value="TFIIE_BETA_C"/>
    <property type="match status" value="1"/>
</dbReference>
<dbReference type="PANTHER" id="PTHR12716:SF8">
    <property type="entry name" value="TRANSCRIPTION INITIATION FACTOR IIE SUBUNIT BETA"/>
    <property type="match status" value="1"/>
</dbReference>
<dbReference type="STRING" id="1287681.M7TV02"/>
<keyword evidence="3" id="KW-0238">DNA-binding</keyword>
<evidence type="ECO:0000256" key="7">
    <source>
        <dbReference type="SAM" id="MobiDB-lite"/>
    </source>
</evidence>
<dbReference type="AlphaFoldDB" id="M7TV02"/>
<dbReference type="InterPro" id="IPR016656">
    <property type="entry name" value="TFIIE-bsu"/>
</dbReference>
<dbReference type="GO" id="GO:0006367">
    <property type="term" value="P:transcription initiation at RNA polymerase II promoter"/>
    <property type="evidence" value="ECO:0007669"/>
    <property type="project" value="InterPro"/>
</dbReference>
<feature type="region of interest" description="Disordered" evidence="7">
    <location>
        <begin position="1"/>
        <end position="72"/>
    </location>
</feature>
<dbReference type="eggNOG" id="KOG3095">
    <property type="taxonomic scope" value="Eukaryota"/>
</dbReference>
<keyword evidence="4" id="KW-0804">Transcription</keyword>
<dbReference type="PIRSF" id="PIRSF016398">
    <property type="entry name" value="TFIIE-beta"/>
    <property type="match status" value="1"/>
</dbReference>
<keyword evidence="10" id="KW-1185">Reference proteome</keyword>
<organism evidence="9 10">
    <name type="scientific">Eutypa lata (strain UCR-EL1)</name>
    <name type="common">Grapevine dieback disease fungus</name>
    <name type="synonym">Eutypa armeniacae</name>
    <dbReference type="NCBI Taxonomy" id="1287681"/>
    <lineage>
        <taxon>Eukaryota</taxon>
        <taxon>Fungi</taxon>
        <taxon>Dikarya</taxon>
        <taxon>Ascomycota</taxon>
        <taxon>Pezizomycotina</taxon>
        <taxon>Sordariomycetes</taxon>
        <taxon>Xylariomycetidae</taxon>
        <taxon>Xylariales</taxon>
        <taxon>Diatrypaceae</taxon>
        <taxon>Eutypa</taxon>
    </lineage>
</organism>
<dbReference type="HOGENOM" id="CLU_056580_0_0_1"/>
<accession>M7TV02</accession>
<keyword evidence="9" id="KW-0396">Initiation factor</keyword>
<evidence type="ECO:0000256" key="5">
    <source>
        <dbReference type="ARBA" id="ARBA00023242"/>
    </source>
</evidence>
<dbReference type="KEGG" id="ela:UCREL1_2469"/>
<keyword evidence="5" id="KW-0539">Nucleus</keyword>
<keyword evidence="9" id="KW-0648">Protein biosynthesis</keyword>
<dbReference type="InterPro" id="IPR003166">
    <property type="entry name" value="TFIIE_bsu_DNA-bd"/>
</dbReference>
<reference evidence="10" key="1">
    <citation type="journal article" date="2013" name="Genome Announc.">
        <title>Draft genome sequence of the grapevine dieback fungus Eutypa lata UCR-EL1.</title>
        <authorList>
            <person name="Blanco-Ulate B."/>
            <person name="Rolshausen P.E."/>
            <person name="Cantu D."/>
        </authorList>
    </citation>
    <scope>NUCLEOTIDE SEQUENCE [LARGE SCALE GENOMIC DNA]</scope>
    <source>
        <strain evidence="10">UCR-EL1</strain>
    </source>
</reference>
<gene>
    <name evidence="9" type="ORF">UCREL1_2469</name>
</gene>
<feature type="compositionally biased region" description="Polar residues" evidence="7">
    <location>
        <begin position="1"/>
        <end position="13"/>
    </location>
</feature>
<dbReference type="PANTHER" id="PTHR12716">
    <property type="entry name" value="TRANSCRIPTION INITIATION FACTOR IIE, BETA SUBUNIT"/>
    <property type="match status" value="1"/>
</dbReference>
<feature type="compositionally biased region" description="Basic and acidic residues" evidence="7">
    <location>
        <begin position="284"/>
        <end position="294"/>
    </location>
</feature>
<evidence type="ECO:0000313" key="9">
    <source>
        <dbReference type="EMBL" id="EMR70495.1"/>
    </source>
</evidence>
<comment type="function">
    <text evidence="6">Recruits TFIIH to the initiation complex and stimulates the RNA polymerase II C-terminal domain kinase and DNA-dependent ATPase activities of TFIIH. Both TFIIH and TFIIE are required for promoter clearance by RNA polymerase.</text>
</comment>
<dbReference type="Pfam" id="PF02186">
    <property type="entry name" value="TFIIE_beta"/>
    <property type="match status" value="1"/>
</dbReference>
<dbReference type="GO" id="GO:0003677">
    <property type="term" value="F:DNA binding"/>
    <property type="evidence" value="ECO:0007669"/>
    <property type="project" value="UniProtKB-KW"/>
</dbReference>